<evidence type="ECO:0000256" key="5">
    <source>
        <dbReference type="ARBA" id="ARBA00022679"/>
    </source>
</evidence>
<dbReference type="OrthoDB" id="9808024at2"/>
<evidence type="ECO:0000256" key="9">
    <source>
        <dbReference type="PIRSR" id="PIRSR605856-50"/>
    </source>
</evidence>
<dbReference type="AlphaFoldDB" id="A0A2R4W1R7"/>
<dbReference type="KEGG" id="taci:TDSAC_1395"/>
<evidence type="ECO:0000313" key="13">
    <source>
        <dbReference type="Proteomes" id="UP000244792"/>
    </source>
</evidence>
<organism evidence="12 13">
    <name type="scientific">Thermodesulfobium acidiphilum</name>
    <dbReference type="NCBI Taxonomy" id="1794699"/>
    <lineage>
        <taxon>Bacteria</taxon>
        <taxon>Pseudomonadati</taxon>
        <taxon>Thermodesulfobiota</taxon>
        <taxon>Thermodesulfobiia</taxon>
        <taxon>Thermodesulfobiales</taxon>
        <taxon>Thermodesulfobiaceae</taxon>
        <taxon>Thermodesulfobium</taxon>
    </lineage>
</organism>
<dbReference type="GO" id="GO:0006535">
    <property type="term" value="P:cysteine biosynthetic process from serine"/>
    <property type="evidence" value="ECO:0007669"/>
    <property type="project" value="InterPro"/>
</dbReference>
<dbReference type="InterPro" id="IPR050214">
    <property type="entry name" value="Cys_Synth/Cystath_Beta-Synth"/>
</dbReference>
<feature type="domain" description="Tryptophan synthase beta chain-like PALP" evidence="11">
    <location>
        <begin position="5"/>
        <end position="281"/>
    </location>
</feature>
<keyword evidence="5" id="KW-0808">Transferase</keyword>
<dbReference type="EMBL" id="CP020921">
    <property type="protein sequence ID" value="AWB10735.1"/>
    <property type="molecule type" value="Genomic_DNA"/>
</dbReference>
<evidence type="ECO:0000256" key="8">
    <source>
        <dbReference type="ARBA" id="ARBA00047931"/>
    </source>
</evidence>
<dbReference type="EC" id="2.5.1.47" evidence="3"/>
<dbReference type="RefSeq" id="WP_108309518.1">
    <property type="nucleotide sequence ID" value="NZ_CP020921.1"/>
</dbReference>
<dbReference type="FunFam" id="3.40.50.1100:FF:000006">
    <property type="entry name" value="Cysteine synthase"/>
    <property type="match status" value="1"/>
</dbReference>
<reference evidence="12 13" key="1">
    <citation type="submission" date="2017-04" db="EMBL/GenBank/DDBJ databases">
        <title>Genomic insights into metabolism of Thermodesulfobium acidiphilum.</title>
        <authorList>
            <person name="Toshchakov S.V."/>
            <person name="Frolov E.N."/>
            <person name="Kublanov I.V."/>
            <person name="Samarov N.I."/>
            <person name="Novikov A."/>
            <person name="Lebedinsky A.V."/>
            <person name="Bonch-Osmolovskaya E.A."/>
            <person name="Chernyh N.A."/>
        </authorList>
    </citation>
    <scope>NUCLEOTIDE SEQUENCE [LARGE SCALE GENOMIC DNA]</scope>
    <source>
        <strain evidence="12 13">3127-1</strain>
    </source>
</reference>
<evidence type="ECO:0000256" key="7">
    <source>
        <dbReference type="ARBA" id="ARBA00023192"/>
    </source>
</evidence>
<dbReference type="CDD" id="cd01561">
    <property type="entry name" value="CBS_like"/>
    <property type="match status" value="1"/>
</dbReference>
<dbReference type="NCBIfam" id="TIGR01136">
    <property type="entry name" value="cysKM"/>
    <property type="match status" value="1"/>
</dbReference>
<feature type="binding site" evidence="9">
    <location>
        <begin position="170"/>
        <end position="174"/>
    </location>
    <ligand>
        <name>pyridoxal 5'-phosphate</name>
        <dbReference type="ChEBI" id="CHEBI:597326"/>
    </ligand>
</feature>
<evidence type="ECO:0000256" key="10">
    <source>
        <dbReference type="PIRSR" id="PIRSR605856-51"/>
    </source>
</evidence>
<evidence type="ECO:0000259" key="11">
    <source>
        <dbReference type="Pfam" id="PF00291"/>
    </source>
</evidence>
<dbReference type="InterPro" id="IPR036052">
    <property type="entry name" value="TrpB-like_PALP_sf"/>
</dbReference>
<dbReference type="Pfam" id="PF00291">
    <property type="entry name" value="PALP"/>
    <property type="match status" value="1"/>
</dbReference>
<feature type="modified residue" description="N6-(pyridoxal phosphate)lysine" evidence="10">
    <location>
        <position position="37"/>
    </location>
</feature>
<dbReference type="Proteomes" id="UP000244792">
    <property type="component" value="Chromosome"/>
</dbReference>
<evidence type="ECO:0000256" key="1">
    <source>
        <dbReference type="ARBA" id="ARBA00001933"/>
    </source>
</evidence>
<evidence type="ECO:0000256" key="3">
    <source>
        <dbReference type="ARBA" id="ARBA00012681"/>
    </source>
</evidence>
<comment type="catalytic activity">
    <reaction evidence="8">
        <text>O-acetyl-L-serine + hydrogen sulfide = L-cysteine + acetate</text>
        <dbReference type="Rhea" id="RHEA:14829"/>
        <dbReference type="ChEBI" id="CHEBI:29919"/>
        <dbReference type="ChEBI" id="CHEBI:30089"/>
        <dbReference type="ChEBI" id="CHEBI:35235"/>
        <dbReference type="ChEBI" id="CHEBI:58340"/>
        <dbReference type="EC" id="2.5.1.47"/>
    </reaction>
</comment>
<dbReference type="Gene3D" id="3.40.50.1100">
    <property type="match status" value="2"/>
</dbReference>
<dbReference type="InterPro" id="IPR001926">
    <property type="entry name" value="TrpB-like_PALP"/>
</dbReference>
<dbReference type="SUPFAM" id="SSF53686">
    <property type="entry name" value="Tryptophan synthase beta subunit-like PLP-dependent enzymes"/>
    <property type="match status" value="1"/>
</dbReference>
<feature type="binding site" evidence="9">
    <location>
        <position position="258"/>
    </location>
    <ligand>
        <name>pyridoxal 5'-phosphate</name>
        <dbReference type="ChEBI" id="CHEBI:597326"/>
    </ligand>
</feature>
<dbReference type="InterPro" id="IPR005856">
    <property type="entry name" value="Cys_synth"/>
</dbReference>
<evidence type="ECO:0000256" key="6">
    <source>
        <dbReference type="ARBA" id="ARBA00022898"/>
    </source>
</evidence>
<gene>
    <name evidence="12" type="ORF">TDSAC_1395</name>
</gene>
<evidence type="ECO:0000256" key="4">
    <source>
        <dbReference type="ARBA" id="ARBA00022605"/>
    </source>
</evidence>
<protein>
    <recommendedName>
        <fullName evidence="3">cysteine synthase</fullName>
        <ecNumber evidence="3">2.5.1.47</ecNumber>
    </recommendedName>
</protein>
<name>A0A2R4W1R7_THEAF</name>
<dbReference type="PANTHER" id="PTHR10314">
    <property type="entry name" value="CYSTATHIONINE BETA-SYNTHASE"/>
    <property type="match status" value="1"/>
</dbReference>
<sequence length="295" mass="31721">MNILANVGNTPLIKLGSFNDKNIFGKWEAKNPMGSIKDRAALNMIETAIKEGKITSETIVVEATSGNTGIGLAFVCAVKGIKLRIYLPEHMSEERKKILKAFGTQLILTPKNKGISGSVIAAKEFAKSSNAFYVDQFNNPSNAMAHYISTAPEIYRDMKGEIGAIVCPIGSAGTITGIGKFMKSINKEIKIIGVEPELSPTIKRGISAPHKIQGIAPGFVPGIYNPNVVDDIICVSDDEAYEMTRYLARKEGLFVGISSGASLAASLKLNVEKPIVAILPDTGERYLSVENLFNA</sequence>
<keyword evidence="6 9" id="KW-0663">Pyridoxal phosphate</keyword>
<keyword evidence="7" id="KW-0198">Cysteine biosynthesis</keyword>
<evidence type="ECO:0000313" key="12">
    <source>
        <dbReference type="EMBL" id="AWB10735.1"/>
    </source>
</evidence>
<evidence type="ECO:0000256" key="2">
    <source>
        <dbReference type="ARBA" id="ARBA00007103"/>
    </source>
</evidence>
<keyword evidence="13" id="KW-1185">Reference proteome</keyword>
<comment type="similarity">
    <text evidence="2">Belongs to the cysteine synthase/cystathionine beta-synthase family.</text>
</comment>
<comment type="cofactor">
    <cofactor evidence="1 9">
        <name>pyridoxal 5'-phosphate</name>
        <dbReference type="ChEBI" id="CHEBI:597326"/>
    </cofactor>
</comment>
<proteinExistence type="inferred from homology"/>
<dbReference type="GO" id="GO:0004124">
    <property type="term" value="F:cysteine synthase activity"/>
    <property type="evidence" value="ECO:0007669"/>
    <property type="project" value="UniProtKB-EC"/>
</dbReference>
<accession>A0A2R4W1R7</accession>
<feature type="binding site" evidence="9">
    <location>
        <position position="67"/>
    </location>
    <ligand>
        <name>pyridoxal 5'-phosphate</name>
        <dbReference type="ChEBI" id="CHEBI:597326"/>
    </ligand>
</feature>
<keyword evidence="4" id="KW-0028">Amino-acid biosynthesis</keyword>